<dbReference type="SUPFAM" id="SSF52540">
    <property type="entry name" value="P-loop containing nucleoside triphosphate hydrolases"/>
    <property type="match status" value="1"/>
</dbReference>
<dbReference type="PROSITE" id="PS00622">
    <property type="entry name" value="HTH_LUXR_1"/>
    <property type="match status" value="1"/>
</dbReference>
<dbReference type="InterPro" id="IPR027417">
    <property type="entry name" value="P-loop_NTPase"/>
</dbReference>
<evidence type="ECO:0000313" key="6">
    <source>
        <dbReference type="Proteomes" id="UP000649739"/>
    </source>
</evidence>
<dbReference type="Pfam" id="PF00196">
    <property type="entry name" value="GerE"/>
    <property type="match status" value="1"/>
</dbReference>
<dbReference type="Pfam" id="PF13191">
    <property type="entry name" value="AAA_16"/>
    <property type="match status" value="1"/>
</dbReference>
<dbReference type="PROSITE" id="PS50043">
    <property type="entry name" value="HTH_LUXR_2"/>
    <property type="match status" value="1"/>
</dbReference>
<dbReference type="AlphaFoldDB" id="A0A8J3B5B6"/>
<reference evidence="5" key="1">
    <citation type="journal article" date="2014" name="Int. J. Syst. Evol. Microbiol.">
        <title>Complete genome sequence of Corynebacterium casei LMG S-19264T (=DSM 44701T), isolated from a smear-ripened cheese.</title>
        <authorList>
            <consortium name="US DOE Joint Genome Institute (JGI-PGF)"/>
            <person name="Walter F."/>
            <person name="Albersmeier A."/>
            <person name="Kalinowski J."/>
            <person name="Ruckert C."/>
        </authorList>
    </citation>
    <scope>NUCLEOTIDE SEQUENCE</scope>
    <source>
        <strain evidence="5">JCM 3090</strain>
    </source>
</reference>
<evidence type="ECO:0000313" key="5">
    <source>
        <dbReference type="EMBL" id="GGJ96621.1"/>
    </source>
</evidence>
<keyword evidence="2" id="KW-0238">DNA-binding</keyword>
<proteinExistence type="predicted"/>
<keyword evidence="3" id="KW-0804">Transcription</keyword>
<dbReference type="Gene3D" id="1.10.10.10">
    <property type="entry name" value="Winged helix-like DNA-binding domain superfamily/Winged helix DNA-binding domain"/>
    <property type="match status" value="1"/>
</dbReference>
<dbReference type="PANTHER" id="PTHR44688">
    <property type="entry name" value="DNA-BINDING TRANSCRIPTIONAL ACTIVATOR DEVR_DOSR"/>
    <property type="match status" value="1"/>
</dbReference>
<feature type="domain" description="HTH luxR-type" evidence="4">
    <location>
        <begin position="429"/>
        <end position="494"/>
    </location>
</feature>
<organism evidence="5 6">
    <name type="scientific">Pilimelia anulata</name>
    <dbReference type="NCBI Taxonomy" id="53371"/>
    <lineage>
        <taxon>Bacteria</taxon>
        <taxon>Bacillati</taxon>
        <taxon>Actinomycetota</taxon>
        <taxon>Actinomycetes</taxon>
        <taxon>Micromonosporales</taxon>
        <taxon>Micromonosporaceae</taxon>
        <taxon>Pilimelia</taxon>
    </lineage>
</organism>
<dbReference type="CDD" id="cd01983">
    <property type="entry name" value="SIMIBI"/>
    <property type="match status" value="1"/>
</dbReference>
<keyword evidence="6" id="KW-1185">Reference proteome</keyword>
<dbReference type="InterPro" id="IPR036388">
    <property type="entry name" value="WH-like_DNA-bd_sf"/>
</dbReference>
<dbReference type="Proteomes" id="UP000649739">
    <property type="component" value="Unassembled WGS sequence"/>
</dbReference>
<dbReference type="SUPFAM" id="SSF46894">
    <property type="entry name" value="C-terminal effector domain of the bipartite response regulators"/>
    <property type="match status" value="1"/>
</dbReference>
<dbReference type="EMBL" id="BMQB01000005">
    <property type="protein sequence ID" value="GGJ96621.1"/>
    <property type="molecule type" value="Genomic_DNA"/>
</dbReference>
<dbReference type="PANTHER" id="PTHR44688:SF16">
    <property type="entry name" value="DNA-BINDING TRANSCRIPTIONAL ACTIVATOR DEVR_DOSR"/>
    <property type="match status" value="1"/>
</dbReference>
<dbReference type="InterPro" id="IPR041664">
    <property type="entry name" value="AAA_16"/>
</dbReference>
<dbReference type="RefSeq" id="WP_189170579.1">
    <property type="nucleotide sequence ID" value="NZ_BMQB01000005.1"/>
</dbReference>
<dbReference type="GO" id="GO:0006355">
    <property type="term" value="P:regulation of DNA-templated transcription"/>
    <property type="evidence" value="ECO:0007669"/>
    <property type="project" value="InterPro"/>
</dbReference>
<accession>A0A8J3B5B6</accession>
<dbReference type="InterPro" id="IPR016032">
    <property type="entry name" value="Sig_transdc_resp-reg_C-effctor"/>
</dbReference>
<protein>
    <recommendedName>
        <fullName evidence="4">HTH luxR-type domain-containing protein</fullName>
    </recommendedName>
</protein>
<dbReference type="SMART" id="SM00421">
    <property type="entry name" value="HTH_LUXR"/>
    <property type="match status" value="1"/>
</dbReference>
<dbReference type="InterPro" id="IPR000792">
    <property type="entry name" value="Tscrpt_reg_LuxR_C"/>
</dbReference>
<evidence type="ECO:0000256" key="1">
    <source>
        <dbReference type="ARBA" id="ARBA00023015"/>
    </source>
</evidence>
<evidence type="ECO:0000259" key="4">
    <source>
        <dbReference type="PROSITE" id="PS50043"/>
    </source>
</evidence>
<comment type="caution">
    <text evidence="5">The sequence shown here is derived from an EMBL/GenBank/DDBJ whole genome shotgun (WGS) entry which is preliminary data.</text>
</comment>
<evidence type="ECO:0000256" key="2">
    <source>
        <dbReference type="ARBA" id="ARBA00023125"/>
    </source>
</evidence>
<dbReference type="GO" id="GO:0003677">
    <property type="term" value="F:DNA binding"/>
    <property type="evidence" value="ECO:0007669"/>
    <property type="project" value="UniProtKB-KW"/>
</dbReference>
<gene>
    <name evidence="5" type="ORF">GCM10010123_28260</name>
</gene>
<reference evidence="5" key="2">
    <citation type="submission" date="2020-09" db="EMBL/GenBank/DDBJ databases">
        <authorList>
            <person name="Sun Q."/>
            <person name="Ohkuma M."/>
        </authorList>
    </citation>
    <scope>NUCLEOTIDE SEQUENCE</scope>
    <source>
        <strain evidence="5">JCM 3090</strain>
    </source>
</reference>
<evidence type="ECO:0000256" key="3">
    <source>
        <dbReference type="ARBA" id="ARBA00023163"/>
    </source>
</evidence>
<dbReference type="PRINTS" id="PR00038">
    <property type="entry name" value="HTHLUXR"/>
</dbReference>
<name>A0A8J3B5B6_9ACTN</name>
<keyword evidence="1" id="KW-0805">Transcription regulation</keyword>
<dbReference type="CDD" id="cd06170">
    <property type="entry name" value="LuxR_C_like"/>
    <property type="match status" value="1"/>
</dbReference>
<sequence>MDTHALVERAEARRGLHAALSGSARGGRVAVLTGGAGVGKTALLDRFAAELRARGFRHLRVRTSPLGAADPLSGVRHLLPPGPAGAEPGVPGRAGAALAALVGGGPALVTVDDVHLADAASLRLVEELLCRPGAAPLLVVATEPAGYVGALAGVRVPLRPLGPAGVRAVLRGYPAPRPAAAHRLTGGNPRLVHALGRAGGPGPALDRAVGRCLPAGPARRAAHAAAALRVGHPVAVPAAALVGDVLGVEAAVLADLLPPLLAAGLVDAAWRVGDPALAAAMLAGLAAGERAGLHARIARALHLRGLPAPAVAAHLVRVADPDGAAAGDPPRGHRPAGAGPGCRRTDVLLAAAAAALDAADPRTAPRYPGNVGSGGAGCCGEPAHRDRVAGAVARAERRLRTAAAAGRPPPVTAAPAAPERTGTVPVAAAGARVAGLSRAERRVADLAAAGFTNRQIAHRLVVTVSTVEQHLTRVYRKLGVARPGLRALLPAEPRQWAS</sequence>